<keyword evidence="6" id="KW-1185">Reference proteome</keyword>
<comment type="similarity">
    <text evidence="1">Belongs to the HAD-like hydrolase superfamily. NagD family.</text>
</comment>
<dbReference type="PANTHER" id="PTHR19288:SF95">
    <property type="entry name" value="D-GLYCEROL 3-PHOSPHATE PHOSPHATASE"/>
    <property type="match status" value="1"/>
</dbReference>
<protein>
    <recommendedName>
        <fullName evidence="1">Acid sugar phosphatase</fullName>
        <ecNumber evidence="1">3.1.3.-</ecNumber>
    </recommendedName>
</protein>
<feature type="binding site" evidence="4">
    <location>
        <position position="24"/>
    </location>
    <ligand>
        <name>Mg(2+)</name>
        <dbReference type="ChEBI" id="CHEBI:18420"/>
    </ligand>
</feature>
<dbReference type="InterPro" id="IPR023214">
    <property type="entry name" value="HAD_sf"/>
</dbReference>
<keyword evidence="1 4" id="KW-0460">Magnesium</keyword>
<dbReference type="Proteomes" id="UP000502248">
    <property type="component" value="Chromosome"/>
</dbReference>
<evidence type="ECO:0000256" key="4">
    <source>
        <dbReference type="PIRSR" id="PIRSR000915-3"/>
    </source>
</evidence>
<sequence>MSILANSKLSKDLPLPEALLFDLDGTLYRGHEPISGADQLIANAHNRGIPCLYVTNNSTRTPLEVADHLAVMGISAKEEEIVTSASAAAYYVKSRYPGADTYVIGERGLREALIAADLHLLGDSPSDDRRAALVVQGLDRKLTYEQIRIAVKHLLDGAVFVQTNPDRLLPVDDGFLPGAGSLGAVLQAATGIEPIVIGKPSNIIMDFSLKIAGTAPNRSWVIGDNPYTDLAAARNAGCPSILVLTGLCTIENWQEHCEAAGVTPDAVCDGPEQVERLLNEVMK</sequence>
<dbReference type="GO" id="GO:0005737">
    <property type="term" value="C:cytoplasm"/>
    <property type="evidence" value="ECO:0007669"/>
    <property type="project" value="TreeGrafter"/>
</dbReference>
<dbReference type="PANTHER" id="PTHR19288">
    <property type="entry name" value="4-NITROPHENYLPHOSPHATASE-RELATED"/>
    <property type="match status" value="1"/>
</dbReference>
<feature type="binding site" evidence="3">
    <location>
        <position position="199"/>
    </location>
    <ligand>
        <name>substrate</name>
    </ligand>
</feature>
<dbReference type="InterPro" id="IPR036412">
    <property type="entry name" value="HAD-like_sf"/>
</dbReference>
<dbReference type="Gene3D" id="3.40.50.1000">
    <property type="entry name" value="HAD superfamily/HAD-like"/>
    <property type="match status" value="2"/>
</dbReference>
<dbReference type="RefSeq" id="WP_169278848.1">
    <property type="nucleotide sequence ID" value="NZ_CP051680.1"/>
</dbReference>
<keyword evidence="5" id="KW-0378">Hydrolase</keyword>
<gene>
    <name evidence="5" type="ORF">HH215_04650</name>
</gene>
<feature type="active site" description="Nucleophile" evidence="2">
    <location>
        <position position="22"/>
    </location>
</feature>
<dbReference type="NCBIfam" id="TIGR01460">
    <property type="entry name" value="HAD-SF-IIA"/>
    <property type="match status" value="1"/>
</dbReference>
<evidence type="ECO:0000256" key="1">
    <source>
        <dbReference type="PIRNR" id="PIRNR000915"/>
    </source>
</evidence>
<dbReference type="Pfam" id="PF13242">
    <property type="entry name" value="Hydrolase_like"/>
    <property type="match status" value="1"/>
</dbReference>
<feature type="binding site" evidence="4">
    <location>
        <position position="224"/>
    </location>
    <ligand>
        <name>Mg(2+)</name>
        <dbReference type="ChEBI" id="CHEBI:18420"/>
    </ligand>
</feature>
<dbReference type="GO" id="GO:0046872">
    <property type="term" value="F:metal ion binding"/>
    <property type="evidence" value="ECO:0007669"/>
    <property type="project" value="UniProtKB-KW"/>
</dbReference>
<dbReference type="EMBL" id="CP051680">
    <property type="protein sequence ID" value="QJD82550.1"/>
    <property type="molecule type" value="Genomic_DNA"/>
</dbReference>
<accession>A0A7Z2ZK78</accession>
<dbReference type="EC" id="3.1.3.-" evidence="1"/>
<comment type="function">
    <text evidence="1">Catalyzes the dephosphorylation of 2-6 carbon acid sugars in vitro.</text>
</comment>
<dbReference type="GO" id="GO:0016791">
    <property type="term" value="F:phosphatase activity"/>
    <property type="evidence" value="ECO:0007669"/>
    <property type="project" value="TreeGrafter"/>
</dbReference>
<name>A0A7Z2ZK78_9BACL</name>
<dbReference type="InterPro" id="IPR006357">
    <property type="entry name" value="HAD-SF_hydro_IIA"/>
</dbReference>
<reference evidence="5 6" key="1">
    <citation type="submission" date="2020-04" db="EMBL/GenBank/DDBJ databases">
        <title>Genome sequencing of novel species.</title>
        <authorList>
            <person name="Heo J."/>
            <person name="Kim S.-J."/>
            <person name="Kim J.-S."/>
            <person name="Hong S.-B."/>
            <person name="Kwon S.-W."/>
        </authorList>
    </citation>
    <scope>NUCLEOTIDE SEQUENCE [LARGE SCALE GENOMIC DNA]</scope>
    <source>
        <strain evidence="5 6">MFER-1</strain>
    </source>
</reference>
<evidence type="ECO:0000313" key="5">
    <source>
        <dbReference type="EMBL" id="QJD82550.1"/>
    </source>
</evidence>
<dbReference type="Pfam" id="PF13344">
    <property type="entry name" value="Hydrolase_6"/>
    <property type="match status" value="1"/>
</dbReference>
<keyword evidence="1 4" id="KW-0479">Metal-binding</keyword>
<comment type="cofactor">
    <cofactor evidence="4">
        <name>Mg(2+)</name>
        <dbReference type="ChEBI" id="CHEBI:18420"/>
    </cofactor>
    <text evidence="4">Divalent metal ions. Mg(2+) is the most effective.</text>
</comment>
<evidence type="ECO:0000313" key="6">
    <source>
        <dbReference type="Proteomes" id="UP000502248"/>
    </source>
</evidence>
<feature type="binding site" evidence="4">
    <location>
        <position position="22"/>
    </location>
    <ligand>
        <name>Mg(2+)</name>
        <dbReference type="ChEBI" id="CHEBI:18420"/>
    </ligand>
</feature>
<proteinExistence type="inferred from homology"/>
<dbReference type="PIRSF" id="PIRSF000915">
    <property type="entry name" value="PGP-type_phosphatase"/>
    <property type="match status" value="1"/>
</dbReference>
<feature type="active site" description="Proton donor" evidence="2">
    <location>
        <position position="24"/>
    </location>
</feature>
<dbReference type="KEGG" id="cheb:HH215_04650"/>
<organism evidence="5 6">
    <name type="scientific">Cohnella herbarum</name>
    <dbReference type="NCBI Taxonomy" id="2728023"/>
    <lineage>
        <taxon>Bacteria</taxon>
        <taxon>Bacillati</taxon>
        <taxon>Bacillota</taxon>
        <taxon>Bacilli</taxon>
        <taxon>Bacillales</taxon>
        <taxon>Paenibacillaceae</taxon>
        <taxon>Cohnella</taxon>
    </lineage>
</organism>
<dbReference type="AlphaFoldDB" id="A0A7Z2ZK78"/>
<dbReference type="SUPFAM" id="SSF56784">
    <property type="entry name" value="HAD-like"/>
    <property type="match status" value="1"/>
</dbReference>
<evidence type="ECO:0000256" key="3">
    <source>
        <dbReference type="PIRSR" id="PIRSR000915-2"/>
    </source>
</evidence>
<evidence type="ECO:0000256" key="2">
    <source>
        <dbReference type="PIRSR" id="PIRSR000915-1"/>
    </source>
</evidence>